<dbReference type="KEGG" id="hat:RC74_20625"/>
<organism evidence="1 2">
    <name type="scientific">Falsihalocynthiibacter arcticus</name>
    <dbReference type="NCBI Taxonomy" id="1579316"/>
    <lineage>
        <taxon>Bacteria</taxon>
        <taxon>Pseudomonadati</taxon>
        <taxon>Pseudomonadota</taxon>
        <taxon>Alphaproteobacteria</taxon>
        <taxon>Rhodobacterales</taxon>
        <taxon>Roseobacteraceae</taxon>
        <taxon>Falsihalocynthiibacter</taxon>
    </lineage>
</organism>
<name>A0A126V4U4_9RHOB</name>
<evidence type="ECO:0000313" key="2">
    <source>
        <dbReference type="Proteomes" id="UP000070371"/>
    </source>
</evidence>
<dbReference type="SUPFAM" id="SSF53822">
    <property type="entry name" value="Periplasmic binding protein-like I"/>
    <property type="match status" value="1"/>
</dbReference>
<reference evidence="1 2" key="1">
    <citation type="submission" date="2016-02" db="EMBL/GenBank/DDBJ databases">
        <title>Complete genome sequence of Halocynthiibacter arcticus PAMC 20958t from arctic marine sediment.</title>
        <authorList>
            <person name="Lee Y.M."/>
            <person name="Baek K."/>
            <person name="Lee H.K."/>
            <person name="Shin S.C."/>
        </authorList>
    </citation>
    <scope>NUCLEOTIDE SEQUENCE [LARGE SCALE GENOMIC DNA]</scope>
    <source>
        <strain evidence="1">PAMC 20958</strain>
    </source>
</reference>
<evidence type="ECO:0000313" key="1">
    <source>
        <dbReference type="EMBL" id="AML53334.1"/>
    </source>
</evidence>
<gene>
    <name evidence="1" type="ORF">RC74_20625</name>
</gene>
<dbReference type="Proteomes" id="UP000070371">
    <property type="component" value="Chromosome"/>
</dbReference>
<dbReference type="InterPro" id="IPR028082">
    <property type="entry name" value="Peripla_BP_I"/>
</dbReference>
<evidence type="ECO:0008006" key="3">
    <source>
        <dbReference type="Google" id="ProtNLM"/>
    </source>
</evidence>
<dbReference type="Gene3D" id="3.40.50.2300">
    <property type="match status" value="2"/>
</dbReference>
<sequence>MVISVPETITETYDADCLILYRDSESRLPRRLLIELVAHLRRAGYRVVLSGFNNEARALELLENRGRVRCCLLQTNFENVSVKLLAQIKNVADSLVIDGVSVTGIDADVIGTNWREALSIGYRKLVSQGHTRISFLTSSHGARQIAMARREFLLLSEWQGPGPCPLLCQVDRLPGSYQREDLLAALPNRNNGEGAATALIIWGLVDGYLLDSALNENNLRLGDDISILLLGSVDVASEHVTRFNMVGNSDAEKLQLFERTIISRIEGDTSVTQTHYLPIYLLDHGSIQLLDATTGA</sequence>
<dbReference type="STRING" id="1579316.RC74_20625"/>
<accession>A0A126V4U4</accession>
<dbReference type="AlphaFoldDB" id="A0A126V4U4"/>
<dbReference type="EMBL" id="CP014327">
    <property type="protein sequence ID" value="AML53334.1"/>
    <property type="molecule type" value="Genomic_DNA"/>
</dbReference>
<keyword evidence="2" id="KW-1185">Reference proteome</keyword>
<protein>
    <recommendedName>
        <fullName evidence="3">LacI family transcriptional regulator</fullName>
    </recommendedName>
</protein>
<proteinExistence type="predicted"/>